<dbReference type="EMBL" id="AVOT02001562">
    <property type="protein sequence ID" value="MBW0467370.1"/>
    <property type="molecule type" value="Genomic_DNA"/>
</dbReference>
<reference evidence="1" key="1">
    <citation type="submission" date="2021-03" db="EMBL/GenBank/DDBJ databases">
        <title>Draft genome sequence of rust myrtle Austropuccinia psidii MF-1, a brazilian biotype.</title>
        <authorList>
            <person name="Quecine M.C."/>
            <person name="Pachon D.M.R."/>
            <person name="Bonatelli M.L."/>
            <person name="Correr F.H."/>
            <person name="Franceschini L.M."/>
            <person name="Leite T.F."/>
            <person name="Margarido G.R.A."/>
            <person name="Almeida C.A."/>
            <person name="Ferrarezi J.A."/>
            <person name="Labate C.A."/>
        </authorList>
    </citation>
    <scope>NUCLEOTIDE SEQUENCE</scope>
    <source>
        <strain evidence="1">MF-1</strain>
    </source>
</reference>
<proteinExistence type="predicted"/>
<dbReference type="Gene3D" id="3.30.420.10">
    <property type="entry name" value="Ribonuclease H-like superfamily/Ribonuclease H"/>
    <property type="match status" value="1"/>
</dbReference>
<dbReference type="Proteomes" id="UP000765509">
    <property type="component" value="Unassembled WGS sequence"/>
</dbReference>
<dbReference type="AlphaFoldDB" id="A0A9Q3BM88"/>
<dbReference type="OrthoDB" id="2273864at2759"/>
<protein>
    <recommendedName>
        <fullName evidence="3">Integrase catalytic domain-containing protein</fullName>
    </recommendedName>
</protein>
<evidence type="ECO:0000313" key="1">
    <source>
        <dbReference type="EMBL" id="MBW0467370.1"/>
    </source>
</evidence>
<accession>A0A9Q3BM88</accession>
<evidence type="ECO:0000313" key="2">
    <source>
        <dbReference type="Proteomes" id="UP000765509"/>
    </source>
</evidence>
<gene>
    <name evidence="1" type="ORF">O181_007085</name>
</gene>
<dbReference type="GO" id="GO:0003676">
    <property type="term" value="F:nucleic acid binding"/>
    <property type="evidence" value="ECO:0007669"/>
    <property type="project" value="InterPro"/>
</dbReference>
<comment type="caution">
    <text evidence="1">The sequence shown here is derived from an EMBL/GenBank/DDBJ whole genome shotgun (WGS) entry which is preliminary data.</text>
</comment>
<dbReference type="InterPro" id="IPR036397">
    <property type="entry name" value="RNaseH_sf"/>
</dbReference>
<name>A0A9Q3BM88_9BASI</name>
<sequence length="116" mass="13396">MYVSYHQDDWHTWLPLAEFSYNNSDHSPTKPSPFFTFYGKDPQFDSVQITKDTPVGKLSTKIQSVQKDFKRELEASINRFKGYADKSRENLPVFNPGDMVCLSSKKIKSTIPTKQL</sequence>
<evidence type="ECO:0008006" key="3">
    <source>
        <dbReference type="Google" id="ProtNLM"/>
    </source>
</evidence>
<organism evidence="1 2">
    <name type="scientific">Austropuccinia psidii MF-1</name>
    <dbReference type="NCBI Taxonomy" id="1389203"/>
    <lineage>
        <taxon>Eukaryota</taxon>
        <taxon>Fungi</taxon>
        <taxon>Dikarya</taxon>
        <taxon>Basidiomycota</taxon>
        <taxon>Pucciniomycotina</taxon>
        <taxon>Pucciniomycetes</taxon>
        <taxon>Pucciniales</taxon>
        <taxon>Sphaerophragmiaceae</taxon>
        <taxon>Austropuccinia</taxon>
    </lineage>
</organism>
<keyword evidence="2" id="KW-1185">Reference proteome</keyword>